<organism evidence="1 2">
    <name type="scientific">Dendrolimus kikuchii</name>
    <dbReference type="NCBI Taxonomy" id="765133"/>
    <lineage>
        <taxon>Eukaryota</taxon>
        <taxon>Metazoa</taxon>
        <taxon>Ecdysozoa</taxon>
        <taxon>Arthropoda</taxon>
        <taxon>Hexapoda</taxon>
        <taxon>Insecta</taxon>
        <taxon>Pterygota</taxon>
        <taxon>Neoptera</taxon>
        <taxon>Endopterygota</taxon>
        <taxon>Lepidoptera</taxon>
        <taxon>Glossata</taxon>
        <taxon>Ditrysia</taxon>
        <taxon>Bombycoidea</taxon>
        <taxon>Lasiocampidae</taxon>
        <taxon>Dendrolimus</taxon>
    </lineage>
</organism>
<proteinExistence type="predicted"/>
<protein>
    <submittedName>
        <fullName evidence="1">Uncharacterized protein</fullName>
    </submittedName>
</protein>
<name>A0ACC1DGJ8_9NEOP</name>
<keyword evidence="2" id="KW-1185">Reference proteome</keyword>
<accession>A0ACC1DGJ8</accession>
<evidence type="ECO:0000313" key="1">
    <source>
        <dbReference type="EMBL" id="KAJ0182788.1"/>
    </source>
</evidence>
<dbReference type="Proteomes" id="UP000824533">
    <property type="component" value="Linkage Group LG03"/>
</dbReference>
<sequence length="167" mass="18471">MTVCLSIIKTISSSCIRHKGRQRNLLNIRVCSFVVNCSYAIEHHRDLNQDTIMSDSPDQNDPPKDPKELEKLEEAKLKAKFPNAVLGRGPGGHSAFLQKRLAKGQKFFDSGDYQMAKQRPSNLAAPFKAPAAPTKLPTGEAIPTPETVPLRKTSIIQPKFHPPTQTS</sequence>
<gene>
    <name evidence="1" type="ORF">K1T71_002157</name>
</gene>
<reference evidence="1 2" key="1">
    <citation type="journal article" date="2021" name="Front. Genet.">
        <title>Chromosome-Level Genome Assembly Reveals Significant Gene Expansion in the Toll and IMD Signaling Pathways of Dendrolimus kikuchii.</title>
        <authorList>
            <person name="Zhou J."/>
            <person name="Wu P."/>
            <person name="Xiong Z."/>
            <person name="Liu N."/>
            <person name="Zhao N."/>
            <person name="Ji M."/>
            <person name="Qiu Y."/>
            <person name="Yang B."/>
        </authorList>
    </citation>
    <scope>NUCLEOTIDE SEQUENCE [LARGE SCALE GENOMIC DNA]</scope>
    <source>
        <strain evidence="1">Ann1</strain>
    </source>
</reference>
<evidence type="ECO:0000313" key="2">
    <source>
        <dbReference type="Proteomes" id="UP000824533"/>
    </source>
</evidence>
<comment type="caution">
    <text evidence="1">The sequence shown here is derived from an EMBL/GenBank/DDBJ whole genome shotgun (WGS) entry which is preliminary data.</text>
</comment>
<dbReference type="EMBL" id="CM034389">
    <property type="protein sequence ID" value="KAJ0182788.1"/>
    <property type="molecule type" value="Genomic_DNA"/>
</dbReference>